<dbReference type="InterPro" id="IPR039204">
    <property type="entry name" value="MRS2-like"/>
</dbReference>
<evidence type="ECO:0000313" key="4">
    <source>
        <dbReference type="EMBL" id="KXZ50314.1"/>
    </source>
</evidence>
<feature type="region of interest" description="Disordered" evidence="2">
    <location>
        <begin position="546"/>
        <end position="608"/>
    </location>
</feature>
<dbReference type="OrthoDB" id="10251508at2759"/>
<sequence>MGTGSGTGQDASKGGGGGGGSGGSGGGIQRHVLRSSNTSLCVQEILGRAKMNTIFDVGPVGGAGAERVVEVGSDGRTLEPVGGRTATELGLHSRDLSIFASDSRLSPQRATIAARGDRVLFRTEAIKAVIERDRCTLIKTKKDRDFHDIIKPMTLVVRAQPEVPFELSVLEVLLHVTLLYFERRRAHIHWLVDRIVGDAAASGGASDRQSEGPLGRGDPFGGIGESTVQQFVPVGKLLTSVLHDARETCDAINRSIGQASPAQRQERLRNQALEDASRILETYLREMESIVGSLLESEDYLESTRETYRMQLDSARNHIILVNLWISVVSISLMVATIPAALFGMNVRHGFEESAAAFAVITLVSGVLAVLSYPAFMSHFTARFLRASREGAWNLRMLRTFLLQHSDDLEAIREALRSLPRGGAGAGAGRVEGSTAANGGGAGALSLSREEFREHMRARLPRSVRLSDGQLDYLFAHIDRDKDGVLSEVEATLSSQELAHHGDGANGNGLRSGGGRGGDGGSLTGLMGSDGELLFEEAVLLVEEEGKEGARGAARAGEQELGRKRGSHMPAHVSHGSHGHHGPHGHHSTSGPAALHGHHDDSPSRRHT</sequence>
<dbReference type="InterPro" id="IPR011992">
    <property type="entry name" value="EF-hand-dom_pair"/>
</dbReference>
<feature type="transmembrane region" description="Helical" evidence="3">
    <location>
        <begin position="319"/>
        <end position="343"/>
    </location>
</feature>
<dbReference type="GO" id="GO:0015095">
    <property type="term" value="F:magnesium ion transmembrane transporter activity"/>
    <property type="evidence" value="ECO:0007669"/>
    <property type="project" value="TreeGrafter"/>
</dbReference>
<name>A0A150GKJ7_GONPE</name>
<feature type="region of interest" description="Disordered" evidence="2">
    <location>
        <begin position="422"/>
        <end position="442"/>
    </location>
</feature>
<feature type="compositionally biased region" description="Basic residues" evidence="2">
    <location>
        <begin position="575"/>
        <end position="587"/>
    </location>
</feature>
<accession>A0A150GKJ7</accession>
<keyword evidence="5" id="KW-1185">Reference proteome</keyword>
<dbReference type="Gene3D" id="1.10.238.10">
    <property type="entry name" value="EF-hand"/>
    <property type="match status" value="1"/>
</dbReference>
<feature type="compositionally biased region" description="Gly residues" evidence="2">
    <location>
        <begin position="504"/>
        <end position="523"/>
    </location>
</feature>
<protein>
    <recommendedName>
        <fullName evidence="6">Magnesium transporter</fullName>
    </recommendedName>
</protein>
<feature type="region of interest" description="Disordered" evidence="2">
    <location>
        <begin position="1"/>
        <end position="30"/>
    </location>
</feature>
<feature type="transmembrane region" description="Helical" evidence="3">
    <location>
        <begin position="355"/>
        <end position="376"/>
    </location>
</feature>
<dbReference type="AlphaFoldDB" id="A0A150GKJ7"/>
<reference evidence="5" key="1">
    <citation type="journal article" date="2016" name="Nat. Commun.">
        <title>The Gonium pectorale genome demonstrates co-option of cell cycle regulation during the evolution of multicellularity.</title>
        <authorList>
            <person name="Hanschen E.R."/>
            <person name="Marriage T.N."/>
            <person name="Ferris P.J."/>
            <person name="Hamaji T."/>
            <person name="Toyoda A."/>
            <person name="Fujiyama A."/>
            <person name="Neme R."/>
            <person name="Noguchi H."/>
            <person name="Minakuchi Y."/>
            <person name="Suzuki M."/>
            <person name="Kawai-Toyooka H."/>
            <person name="Smith D.R."/>
            <person name="Sparks H."/>
            <person name="Anderson J."/>
            <person name="Bakaric R."/>
            <person name="Luria V."/>
            <person name="Karger A."/>
            <person name="Kirschner M.W."/>
            <person name="Durand P.M."/>
            <person name="Michod R.E."/>
            <person name="Nozaki H."/>
            <person name="Olson B.J."/>
        </authorList>
    </citation>
    <scope>NUCLEOTIDE SEQUENCE [LARGE SCALE GENOMIC DNA]</scope>
    <source>
        <strain evidence="5">NIES-2863</strain>
    </source>
</reference>
<dbReference type="Proteomes" id="UP000075714">
    <property type="component" value="Unassembled WGS sequence"/>
</dbReference>
<evidence type="ECO:0000256" key="3">
    <source>
        <dbReference type="SAM" id="Phobius"/>
    </source>
</evidence>
<gene>
    <name evidence="4" type="ORF">GPECTOR_17g953</name>
</gene>
<feature type="region of interest" description="Disordered" evidence="2">
    <location>
        <begin position="496"/>
        <end position="528"/>
    </location>
</feature>
<dbReference type="Gene3D" id="1.20.58.340">
    <property type="entry name" value="Magnesium transport protein CorA, transmembrane region"/>
    <property type="match status" value="1"/>
</dbReference>
<dbReference type="PANTHER" id="PTHR13890">
    <property type="entry name" value="RNA SPLICING PROTEIN MRS2, MITOCHONDRIAL"/>
    <property type="match status" value="1"/>
</dbReference>
<feature type="compositionally biased region" description="Gly residues" evidence="2">
    <location>
        <begin position="1"/>
        <end position="28"/>
    </location>
</feature>
<evidence type="ECO:0000313" key="5">
    <source>
        <dbReference type="Proteomes" id="UP000075714"/>
    </source>
</evidence>
<dbReference type="EMBL" id="LSYV01000018">
    <property type="protein sequence ID" value="KXZ50314.1"/>
    <property type="molecule type" value="Genomic_DNA"/>
</dbReference>
<dbReference type="SUPFAM" id="SSF47473">
    <property type="entry name" value="EF-hand"/>
    <property type="match status" value="1"/>
</dbReference>
<keyword evidence="3" id="KW-0812">Transmembrane</keyword>
<proteinExistence type="inferred from homology"/>
<keyword evidence="3" id="KW-0472">Membrane</keyword>
<organism evidence="4 5">
    <name type="scientific">Gonium pectorale</name>
    <name type="common">Green alga</name>
    <dbReference type="NCBI Taxonomy" id="33097"/>
    <lineage>
        <taxon>Eukaryota</taxon>
        <taxon>Viridiplantae</taxon>
        <taxon>Chlorophyta</taxon>
        <taxon>core chlorophytes</taxon>
        <taxon>Chlorophyceae</taxon>
        <taxon>CS clade</taxon>
        <taxon>Chlamydomonadales</taxon>
        <taxon>Volvocaceae</taxon>
        <taxon>Gonium</taxon>
    </lineage>
</organism>
<comment type="similarity">
    <text evidence="1">Belongs to the CorA metal ion transporter (MIT) (TC 1.A.35.5) family.</text>
</comment>
<dbReference type="PANTHER" id="PTHR13890:SF31">
    <property type="entry name" value="MAGNESIUM TRANSPORTER MRS2-2-RELATED"/>
    <property type="match status" value="1"/>
</dbReference>
<feature type="compositionally biased region" description="Basic and acidic residues" evidence="2">
    <location>
        <begin position="597"/>
        <end position="608"/>
    </location>
</feature>
<evidence type="ECO:0008006" key="6">
    <source>
        <dbReference type="Google" id="ProtNLM"/>
    </source>
</evidence>
<evidence type="ECO:0000256" key="1">
    <source>
        <dbReference type="ARBA" id="ARBA00007535"/>
    </source>
</evidence>
<comment type="caution">
    <text evidence="4">The sequence shown here is derived from an EMBL/GenBank/DDBJ whole genome shotgun (WGS) entry which is preliminary data.</text>
</comment>
<evidence type="ECO:0000256" key="2">
    <source>
        <dbReference type="SAM" id="MobiDB-lite"/>
    </source>
</evidence>
<keyword evidence="3" id="KW-1133">Transmembrane helix</keyword>